<protein>
    <recommendedName>
        <fullName evidence="3">DNA recombination and repair protein Rad51-like C-terminal domain-containing protein</fullName>
    </recommendedName>
</protein>
<organism evidence="1 2">
    <name type="scientific">Salininema proteolyticum</name>
    <dbReference type="NCBI Taxonomy" id="1607685"/>
    <lineage>
        <taxon>Bacteria</taxon>
        <taxon>Bacillati</taxon>
        <taxon>Actinomycetota</taxon>
        <taxon>Actinomycetes</taxon>
        <taxon>Glycomycetales</taxon>
        <taxon>Glycomycetaceae</taxon>
        <taxon>Salininema</taxon>
    </lineage>
</organism>
<sequence>MFGMTDGDARPVFSTGFPGLDSAVNHFARQNLITIASEDSGLASLMAVNIFGHAIFEQGADGAYFHSVQRQGALEQRLKRRWGGAGRPRGRHLSAPIKSFEDFEYVVETRCEDFPVIVVDSVQDFEFPEPEYGDFDDWEDRPTRMDQIAETSRRLKRVAMEFETTVIVTVPVKTDGGEAEGVETFDYLLRDSDIVFQVGLPTKTRVNVYLRKNRWGEDHFAVPMVLEEESARLRDTTESVTRGGQAPKY</sequence>
<dbReference type="SUPFAM" id="SSF52540">
    <property type="entry name" value="P-loop containing nucleoside triphosphate hydrolases"/>
    <property type="match status" value="1"/>
</dbReference>
<name>A0ABV8TWI5_9ACTN</name>
<evidence type="ECO:0000313" key="1">
    <source>
        <dbReference type="EMBL" id="MFC4334945.1"/>
    </source>
</evidence>
<dbReference type="InterPro" id="IPR027417">
    <property type="entry name" value="P-loop_NTPase"/>
</dbReference>
<accession>A0ABV8TWI5</accession>
<keyword evidence="2" id="KW-1185">Reference proteome</keyword>
<dbReference type="Gene3D" id="3.40.50.300">
    <property type="entry name" value="P-loop containing nucleotide triphosphate hydrolases"/>
    <property type="match status" value="1"/>
</dbReference>
<reference evidence="2" key="1">
    <citation type="journal article" date="2019" name="Int. J. Syst. Evol. Microbiol.">
        <title>The Global Catalogue of Microorganisms (GCM) 10K type strain sequencing project: providing services to taxonomists for standard genome sequencing and annotation.</title>
        <authorList>
            <consortium name="The Broad Institute Genomics Platform"/>
            <consortium name="The Broad Institute Genome Sequencing Center for Infectious Disease"/>
            <person name="Wu L."/>
            <person name="Ma J."/>
        </authorList>
    </citation>
    <scope>NUCLEOTIDE SEQUENCE [LARGE SCALE GENOMIC DNA]</scope>
    <source>
        <strain evidence="2">IBRC-M 10908</strain>
    </source>
</reference>
<dbReference type="EMBL" id="JBHSDK010000010">
    <property type="protein sequence ID" value="MFC4334945.1"/>
    <property type="molecule type" value="Genomic_DNA"/>
</dbReference>
<dbReference type="RefSeq" id="WP_380619137.1">
    <property type="nucleotide sequence ID" value="NZ_JBHSDK010000010.1"/>
</dbReference>
<comment type="caution">
    <text evidence="1">The sequence shown here is derived from an EMBL/GenBank/DDBJ whole genome shotgun (WGS) entry which is preliminary data.</text>
</comment>
<dbReference type="Proteomes" id="UP001595823">
    <property type="component" value="Unassembled WGS sequence"/>
</dbReference>
<evidence type="ECO:0008006" key="3">
    <source>
        <dbReference type="Google" id="ProtNLM"/>
    </source>
</evidence>
<evidence type="ECO:0000313" key="2">
    <source>
        <dbReference type="Proteomes" id="UP001595823"/>
    </source>
</evidence>
<proteinExistence type="predicted"/>
<gene>
    <name evidence="1" type="ORF">ACFPET_07025</name>
</gene>